<evidence type="ECO:0000313" key="6">
    <source>
        <dbReference type="EnsemblMetazoa" id="XP_050510708.1"/>
    </source>
</evidence>
<feature type="transmembrane region" description="Helical" evidence="5">
    <location>
        <begin position="33"/>
        <end position="53"/>
    </location>
</feature>
<dbReference type="PANTHER" id="PTHR23291:SF47">
    <property type="entry name" value="TRANSMEMBRANE BAX INHIBITOR MOTIF CONTAINING 7"/>
    <property type="match status" value="1"/>
</dbReference>
<feature type="transmembrane region" description="Helical" evidence="5">
    <location>
        <begin position="96"/>
        <end position="117"/>
    </location>
</feature>
<comment type="subcellular location">
    <subcellularLocation>
        <location evidence="1">Membrane</location>
        <topology evidence="1">Multi-pass membrane protein</topology>
    </subcellularLocation>
</comment>
<feature type="transmembrane region" description="Helical" evidence="5">
    <location>
        <begin position="65"/>
        <end position="84"/>
    </location>
</feature>
<keyword evidence="7" id="KW-1185">Reference proteome</keyword>
<dbReference type="PANTHER" id="PTHR23291">
    <property type="entry name" value="BAX INHIBITOR-RELATED"/>
    <property type="match status" value="1"/>
</dbReference>
<evidence type="ECO:0000313" key="7">
    <source>
        <dbReference type="Proteomes" id="UP001652700"/>
    </source>
</evidence>
<evidence type="ECO:0000256" key="3">
    <source>
        <dbReference type="ARBA" id="ARBA00022989"/>
    </source>
</evidence>
<evidence type="ECO:0000256" key="2">
    <source>
        <dbReference type="ARBA" id="ARBA00022692"/>
    </source>
</evidence>
<keyword evidence="3 5" id="KW-1133">Transmembrane helix</keyword>
<evidence type="ECO:0000256" key="1">
    <source>
        <dbReference type="ARBA" id="ARBA00004141"/>
    </source>
</evidence>
<dbReference type="GeneID" id="126887319"/>
<dbReference type="CDD" id="cd10428">
    <property type="entry name" value="LFG_like"/>
    <property type="match status" value="1"/>
</dbReference>
<feature type="transmembrane region" description="Helical" evidence="5">
    <location>
        <begin position="153"/>
        <end position="172"/>
    </location>
</feature>
<evidence type="ECO:0000256" key="4">
    <source>
        <dbReference type="ARBA" id="ARBA00023136"/>
    </source>
</evidence>
<name>A0ABM5KKN1_DIAVI</name>
<evidence type="ECO:0000256" key="5">
    <source>
        <dbReference type="RuleBase" id="RU004379"/>
    </source>
</evidence>
<reference evidence="6" key="1">
    <citation type="submission" date="2025-05" db="UniProtKB">
        <authorList>
            <consortium name="EnsemblMetazoa"/>
        </authorList>
    </citation>
    <scope>IDENTIFICATION</scope>
</reference>
<dbReference type="InterPro" id="IPR006214">
    <property type="entry name" value="Bax_inhibitor_1-related"/>
</dbReference>
<dbReference type="EnsemblMetazoa" id="XM_050654751.1">
    <property type="protein sequence ID" value="XP_050510708.1"/>
    <property type="gene ID" value="LOC126887319"/>
</dbReference>
<feature type="transmembrane region" description="Helical" evidence="5">
    <location>
        <begin position="213"/>
        <end position="235"/>
    </location>
</feature>
<protein>
    <recommendedName>
        <fullName evidence="8">Protein lifeguard 1-like</fullName>
    </recommendedName>
</protein>
<dbReference type="RefSeq" id="XP_050510708.1">
    <property type="nucleotide sequence ID" value="XM_050654751.1"/>
</dbReference>
<feature type="transmembrane region" description="Helical" evidence="5">
    <location>
        <begin position="123"/>
        <end position="141"/>
    </location>
</feature>
<sequence length="240" mass="26733">METKQDSHDIEAQTVKGFEFNDASIRRGFIRKVYAILSLQVAITTGVISWFIFHEPTKLYVQRHPVLLLIALVLILVTIIALACCGQLRRQYPANLIFLFIFTIAESFLLGTISSYYDIDVVVIAAGATVIICLGLTVFAFQSRIDFSVCSGILVALSLVILSFGITAIFYQNDKFRLLIAAFIVIFFSIYLVVDTQLIIGGAGKISLSPEEYIFAALNLYLDIINIFLYILLIVGRAAR</sequence>
<dbReference type="Proteomes" id="UP001652700">
    <property type="component" value="Unplaced"/>
</dbReference>
<dbReference type="Pfam" id="PF01027">
    <property type="entry name" value="Bax1-I"/>
    <property type="match status" value="1"/>
</dbReference>
<keyword evidence="4 5" id="KW-0472">Membrane</keyword>
<keyword evidence="2 5" id="KW-0812">Transmembrane</keyword>
<evidence type="ECO:0008006" key="8">
    <source>
        <dbReference type="Google" id="ProtNLM"/>
    </source>
</evidence>
<comment type="similarity">
    <text evidence="5">Belongs to the BI1 family.</text>
</comment>
<accession>A0ABM5KKN1</accession>
<organism evidence="6 7">
    <name type="scientific">Diabrotica virgifera virgifera</name>
    <name type="common">western corn rootworm</name>
    <dbReference type="NCBI Taxonomy" id="50390"/>
    <lineage>
        <taxon>Eukaryota</taxon>
        <taxon>Metazoa</taxon>
        <taxon>Ecdysozoa</taxon>
        <taxon>Arthropoda</taxon>
        <taxon>Hexapoda</taxon>
        <taxon>Insecta</taxon>
        <taxon>Pterygota</taxon>
        <taxon>Neoptera</taxon>
        <taxon>Endopterygota</taxon>
        <taxon>Coleoptera</taxon>
        <taxon>Polyphaga</taxon>
        <taxon>Cucujiformia</taxon>
        <taxon>Chrysomeloidea</taxon>
        <taxon>Chrysomelidae</taxon>
        <taxon>Galerucinae</taxon>
        <taxon>Diabroticina</taxon>
        <taxon>Diabroticites</taxon>
        <taxon>Diabrotica</taxon>
    </lineage>
</organism>
<proteinExistence type="inferred from homology"/>
<feature type="transmembrane region" description="Helical" evidence="5">
    <location>
        <begin position="178"/>
        <end position="201"/>
    </location>
</feature>